<dbReference type="EMBL" id="CP033972">
    <property type="protein sequence ID" value="AZG46750.1"/>
    <property type="molecule type" value="Genomic_DNA"/>
</dbReference>
<evidence type="ECO:0000313" key="2">
    <source>
        <dbReference type="EMBL" id="AZG46750.1"/>
    </source>
</evidence>
<protein>
    <recommendedName>
        <fullName evidence="4">Thioesterase domain-containing protein</fullName>
    </recommendedName>
</protein>
<reference evidence="2 3" key="1">
    <citation type="submission" date="2018-11" db="EMBL/GenBank/DDBJ databases">
        <title>Gordonia insulae sp. nov., isolated from an island soil.</title>
        <authorList>
            <person name="Kim Y.S."/>
            <person name="Kim S.B."/>
        </authorList>
    </citation>
    <scope>NUCLEOTIDE SEQUENCE [LARGE SCALE GENOMIC DNA]</scope>
    <source>
        <strain evidence="2 3">MMS17-SY073</strain>
    </source>
</reference>
<accession>A0A3G8JRE9</accession>
<dbReference type="SUPFAM" id="SSF54637">
    <property type="entry name" value="Thioesterase/thiol ester dehydrase-isomerase"/>
    <property type="match status" value="1"/>
</dbReference>
<dbReference type="InterPro" id="IPR029069">
    <property type="entry name" value="HotDog_dom_sf"/>
</dbReference>
<evidence type="ECO:0000313" key="3">
    <source>
        <dbReference type="Proteomes" id="UP000271469"/>
    </source>
</evidence>
<dbReference type="KEGG" id="gom:D7316_03354"/>
<organism evidence="2 3">
    <name type="scientific">Gordonia insulae</name>
    <dbReference type="NCBI Taxonomy" id="2420509"/>
    <lineage>
        <taxon>Bacteria</taxon>
        <taxon>Bacillati</taxon>
        <taxon>Actinomycetota</taxon>
        <taxon>Actinomycetes</taxon>
        <taxon>Mycobacteriales</taxon>
        <taxon>Gordoniaceae</taxon>
        <taxon>Gordonia</taxon>
    </lineage>
</organism>
<feature type="region of interest" description="Disordered" evidence="1">
    <location>
        <begin position="1"/>
        <end position="21"/>
    </location>
</feature>
<proteinExistence type="predicted"/>
<dbReference type="Proteomes" id="UP000271469">
    <property type="component" value="Chromosome"/>
</dbReference>
<feature type="compositionally biased region" description="Basic and acidic residues" evidence="1">
    <location>
        <begin position="1"/>
        <end position="15"/>
    </location>
</feature>
<feature type="region of interest" description="Disordered" evidence="1">
    <location>
        <begin position="67"/>
        <end position="100"/>
    </location>
</feature>
<dbReference type="AlphaFoldDB" id="A0A3G8JRE9"/>
<sequence length="195" mass="20784">MTPVETTRDTPEDAGHGGLGPGGFAYVAHVPVRWSDMDAFGHINHARMVTLMEEARVAWLLSTGAGSEASGPNVTGAGSEASGPNQTGAGSEASGPNSPGAGYAPLIKSAMIVHVEIRYQRQLRHDDSPLQVGMWIKGNRSVDFTIGYEVRARDDAPGTKPACVASTQMAVVDIEAHTLRRLTATEKEYLRAWSR</sequence>
<feature type="compositionally biased region" description="Polar residues" evidence="1">
    <location>
        <begin position="82"/>
        <end position="97"/>
    </location>
</feature>
<dbReference type="Gene3D" id="3.10.129.10">
    <property type="entry name" value="Hotdog Thioesterase"/>
    <property type="match status" value="1"/>
</dbReference>
<evidence type="ECO:0008006" key="4">
    <source>
        <dbReference type="Google" id="ProtNLM"/>
    </source>
</evidence>
<dbReference type="RefSeq" id="WP_197718251.1">
    <property type="nucleotide sequence ID" value="NZ_CP033972.1"/>
</dbReference>
<keyword evidence="3" id="KW-1185">Reference proteome</keyword>
<name>A0A3G8JRE9_9ACTN</name>
<gene>
    <name evidence="2" type="ORF">D7316_03354</name>
</gene>
<dbReference type="Pfam" id="PF13279">
    <property type="entry name" value="4HBT_2"/>
    <property type="match status" value="1"/>
</dbReference>
<dbReference type="CDD" id="cd00586">
    <property type="entry name" value="4HBT"/>
    <property type="match status" value="1"/>
</dbReference>
<evidence type="ECO:0000256" key="1">
    <source>
        <dbReference type="SAM" id="MobiDB-lite"/>
    </source>
</evidence>